<evidence type="ECO:0000256" key="1">
    <source>
        <dbReference type="ARBA" id="ARBA00005915"/>
    </source>
</evidence>
<dbReference type="Gene3D" id="3.10.310.30">
    <property type="match status" value="1"/>
</dbReference>
<name>A0A0D6XQ77_9STAP</name>
<evidence type="ECO:0000259" key="7">
    <source>
        <dbReference type="Pfam" id="PF02272"/>
    </source>
</evidence>
<accession>A0A0D6XQ77</accession>
<evidence type="ECO:0000313" key="13">
    <source>
        <dbReference type="Proteomes" id="UP000254100"/>
    </source>
</evidence>
<keyword evidence="4 11" id="KW-0378">Hydrolase</keyword>
<dbReference type="GO" id="GO:0003676">
    <property type="term" value="F:nucleic acid binding"/>
    <property type="evidence" value="ECO:0007669"/>
    <property type="project" value="InterPro"/>
</dbReference>
<gene>
    <name evidence="11" type="primary">recJ</name>
    <name evidence="11" type="ORF">NCTC13832_01115</name>
    <name evidence="10" type="ORF">TP70_05740</name>
</gene>
<dbReference type="NCBIfam" id="TIGR00644">
    <property type="entry name" value="recJ"/>
    <property type="match status" value="1"/>
</dbReference>
<keyword evidence="3" id="KW-0540">Nuclease</keyword>
<evidence type="ECO:0000259" key="6">
    <source>
        <dbReference type="Pfam" id="PF01368"/>
    </source>
</evidence>
<protein>
    <recommendedName>
        <fullName evidence="2">Single-stranded-DNA-specific exonuclease RecJ</fullName>
    </recommendedName>
</protein>
<dbReference type="InterPro" id="IPR004610">
    <property type="entry name" value="RecJ"/>
</dbReference>
<dbReference type="InterPro" id="IPR001667">
    <property type="entry name" value="DDH_dom"/>
</dbReference>
<evidence type="ECO:0000259" key="9">
    <source>
        <dbReference type="Pfam" id="PF17768"/>
    </source>
</evidence>
<dbReference type="GO" id="GO:0008409">
    <property type="term" value="F:5'-3' exonuclease activity"/>
    <property type="evidence" value="ECO:0007669"/>
    <property type="project" value="InterPro"/>
</dbReference>
<organism evidence="11 13">
    <name type="scientific">Staphylococcus microti</name>
    <dbReference type="NCBI Taxonomy" id="569857"/>
    <lineage>
        <taxon>Bacteria</taxon>
        <taxon>Bacillati</taxon>
        <taxon>Bacillota</taxon>
        <taxon>Bacilli</taxon>
        <taxon>Bacillales</taxon>
        <taxon>Staphylococcaceae</taxon>
        <taxon>Staphylococcus</taxon>
    </lineage>
</organism>
<evidence type="ECO:0000313" key="10">
    <source>
        <dbReference type="EMBL" id="KIX90777.1"/>
    </source>
</evidence>
<dbReference type="PANTHER" id="PTHR30255">
    <property type="entry name" value="SINGLE-STRANDED-DNA-SPECIFIC EXONUCLEASE RECJ"/>
    <property type="match status" value="1"/>
</dbReference>
<keyword evidence="12" id="KW-1185">Reference proteome</keyword>
<proteinExistence type="inferred from homology"/>
<keyword evidence="5 11" id="KW-0269">Exonuclease</keyword>
<evidence type="ECO:0000313" key="12">
    <source>
        <dbReference type="Proteomes" id="UP000032366"/>
    </source>
</evidence>
<evidence type="ECO:0000256" key="2">
    <source>
        <dbReference type="ARBA" id="ARBA00019841"/>
    </source>
</evidence>
<dbReference type="Pfam" id="PF10141">
    <property type="entry name" value="ssDNA-exonuc_C"/>
    <property type="match status" value="1"/>
</dbReference>
<dbReference type="InterPro" id="IPR051673">
    <property type="entry name" value="SSDNA_exonuclease_RecJ"/>
</dbReference>
<comment type="similarity">
    <text evidence="1">Belongs to the RecJ family.</text>
</comment>
<feature type="domain" description="Single-stranded-DNA-specific exonuclease RecJ C-terminal" evidence="8">
    <location>
        <begin position="564"/>
        <end position="753"/>
    </location>
</feature>
<dbReference type="Pfam" id="PF17768">
    <property type="entry name" value="RecJ_OB"/>
    <property type="match status" value="1"/>
</dbReference>
<dbReference type="InterPro" id="IPR018779">
    <property type="entry name" value="RecJ_C"/>
</dbReference>
<feature type="domain" description="DHHA1" evidence="7">
    <location>
        <begin position="344"/>
        <end position="439"/>
    </location>
</feature>
<evidence type="ECO:0000256" key="3">
    <source>
        <dbReference type="ARBA" id="ARBA00022722"/>
    </source>
</evidence>
<dbReference type="RefSeq" id="WP_044360242.1">
    <property type="nucleotide sequence ID" value="NZ_JXWY01000034.1"/>
</dbReference>
<dbReference type="AlphaFoldDB" id="A0A0D6XQ77"/>
<reference evidence="10 12" key="1">
    <citation type="submission" date="2015-01" db="EMBL/GenBank/DDBJ databases">
        <authorList>
            <person name="Guo J."/>
        </authorList>
    </citation>
    <scope>NUCLEOTIDE SEQUENCE [LARGE SCALE GENOMIC DNA]</scope>
    <source>
        <strain evidence="10 12">DSM 22147</strain>
    </source>
</reference>
<dbReference type="PANTHER" id="PTHR30255:SF2">
    <property type="entry name" value="SINGLE-STRANDED-DNA-SPECIFIC EXONUCLEASE RECJ"/>
    <property type="match status" value="1"/>
</dbReference>
<dbReference type="Pfam" id="PF01368">
    <property type="entry name" value="DHH"/>
    <property type="match status" value="1"/>
</dbReference>
<evidence type="ECO:0000256" key="4">
    <source>
        <dbReference type="ARBA" id="ARBA00022801"/>
    </source>
</evidence>
<evidence type="ECO:0000256" key="5">
    <source>
        <dbReference type="ARBA" id="ARBA00022839"/>
    </source>
</evidence>
<reference evidence="11 13" key="2">
    <citation type="submission" date="2018-06" db="EMBL/GenBank/DDBJ databases">
        <authorList>
            <consortium name="Pathogen Informatics"/>
            <person name="Doyle S."/>
        </authorList>
    </citation>
    <scope>NUCLEOTIDE SEQUENCE [LARGE SCALE GENOMIC DNA]</scope>
    <source>
        <strain evidence="11 13">NCTC13832</strain>
    </source>
</reference>
<dbReference type="GO" id="GO:0006281">
    <property type="term" value="P:DNA repair"/>
    <property type="evidence" value="ECO:0007669"/>
    <property type="project" value="InterPro"/>
</dbReference>
<dbReference type="STRING" id="569857.TP70_05740"/>
<feature type="domain" description="DDH" evidence="6">
    <location>
        <begin position="82"/>
        <end position="226"/>
    </location>
</feature>
<dbReference type="Proteomes" id="UP000254100">
    <property type="component" value="Unassembled WGS sequence"/>
</dbReference>
<dbReference type="EMBL" id="JXWY01000034">
    <property type="protein sequence ID" value="KIX90777.1"/>
    <property type="molecule type" value="Genomic_DNA"/>
</dbReference>
<dbReference type="InterPro" id="IPR038763">
    <property type="entry name" value="DHH_sf"/>
</dbReference>
<sequence length="761" mass="85458">MIKPKYQWITREDNPKIDDTLIRQFNITPIMQRILEGKGIVRETELKAVLEDQPIFHDTELLSDMTKAVTRIQQAITNQEPILVYGDYDADGVTSTTIMVDALRRLGAVVGWYIPNRFTEGYGPSEAAFQNAVDEGVSLIITVDNGIQGHDEIEMVQQQGVDVIVTDHHEIGPTMPSAYAIVHPMHPDYDYPCRYLCGAGVALKVASALLGDQLPTTYWGLAAIGTVADLVPLTDENRAIVKKGLKQLNDDKPVSVSAILEQAGYDDAITEETIGFLIAPRLNAVGRLDDASLAAELLMAEDEEEALFLAEQVEHFNQERKDIVSTIADEALAMAATFVERGHQFLVLAQESWHEGVLGIVASRIVDTYHLPTMVLNLDVEKEHAKGSARSIEQVSMFDALSQQSQLIQKFGGHHMAAGLTLDLNDVDALREGLNHWMHEAYADVSLQPTKTVDAVVCLEDITIDNIQAMHRLRPFGMGFSKPLLQLAGMQVQQAKAMGQQQKHLKVSFENTSMQAIYWNNGPRAAELMSGQALDMIGELQINEWNGNRSAQFILMDMASNERQILDYRSKNKKLPTFETDDNVSYFIHPSRDKTHDNEFYYGEAIPAHYEKCVFRDLPLTMEDIEATLQQLDVSQIYLVFAHERSVYFEGIPQQALFKQCYKALMQKGQTNLAQDGMALCQHLNVKPNDLKFMLKVFLDLGLIAQKDGIIETVQQSDKRPIESSRVYQARVQRLEVEKQLLYDEFSAVKAWIETSLARTK</sequence>
<dbReference type="InterPro" id="IPR003156">
    <property type="entry name" value="DHHA1_dom"/>
</dbReference>
<evidence type="ECO:0000313" key="11">
    <source>
        <dbReference type="EMBL" id="SUM57437.1"/>
    </source>
</evidence>
<dbReference type="Gene3D" id="3.90.1640.30">
    <property type="match status" value="1"/>
</dbReference>
<dbReference type="SUPFAM" id="SSF64182">
    <property type="entry name" value="DHH phosphoesterases"/>
    <property type="match status" value="1"/>
</dbReference>
<dbReference type="Pfam" id="PF02272">
    <property type="entry name" value="DHHA1"/>
    <property type="match status" value="1"/>
</dbReference>
<dbReference type="EMBL" id="UHDT01000001">
    <property type="protein sequence ID" value="SUM57437.1"/>
    <property type="molecule type" value="Genomic_DNA"/>
</dbReference>
<dbReference type="OrthoDB" id="9809852at2"/>
<dbReference type="Proteomes" id="UP000032366">
    <property type="component" value="Unassembled WGS sequence"/>
</dbReference>
<evidence type="ECO:0000259" key="8">
    <source>
        <dbReference type="Pfam" id="PF10141"/>
    </source>
</evidence>
<feature type="domain" description="RecJ OB" evidence="9">
    <location>
        <begin position="453"/>
        <end position="557"/>
    </location>
</feature>
<dbReference type="InterPro" id="IPR041122">
    <property type="entry name" value="RecJ_OB"/>
</dbReference>
<dbReference type="GO" id="GO:0006310">
    <property type="term" value="P:DNA recombination"/>
    <property type="evidence" value="ECO:0007669"/>
    <property type="project" value="InterPro"/>
</dbReference>